<evidence type="ECO:0000313" key="3">
    <source>
        <dbReference type="Proteomes" id="UP000289497"/>
    </source>
</evidence>
<feature type="transmembrane region" description="Helical" evidence="1">
    <location>
        <begin position="122"/>
        <end position="144"/>
    </location>
</feature>
<feature type="transmembrane region" description="Helical" evidence="1">
    <location>
        <begin position="77"/>
        <end position="95"/>
    </location>
</feature>
<feature type="transmembrane region" description="Helical" evidence="1">
    <location>
        <begin position="15"/>
        <end position="38"/>
    </location>
</feature>
<keyword evidence="1" id="KW-0472">Membrane</keyword>
<sequence>MNVNKILKFNSKAKIFAILSLVFFVITIIFVFVSSAILDVVITETTKFNNNGEQSTTITISSYPAYYFGLTMKYGRFVTLLLFYIFEIIVTVYVFKLDELISWDQKEKGLLNNKYSLNELKITNIVFLVFLPPLQFTIKIWFLAVSAKIKAEYKEIHISHENVV</sequence>
<name>A0A449B6D4_9BACT</name>
<accession>A0A449B6D4</accession>
<dbReference type="Proteomes" id="UP000289497">
    <property type="component" value="Chromosome"/>
</dbReference>
<protein>
    <submittedName>
        <fullName evidence="2">Uncharacterized protein</fullName>
    </submittedName>
</protein>
<organism evidence="2 3">
    <name type="scientific">Mycoplasmopsis columboralis</name>
    <dbReference type="NCBI Taxonomy" id="171282"/>
    <lineage>
        <taxon>Bacteria</taxon>
        <taxon>Bacillati</taxon>
        <taxon>Mycoplasmatota</taxon>
        <taxon>Mycoplasmoidales</taxon>
        <taxon>Metamycoplasmataceae</taxon>
        <taxon>Mycoplasmopsis</taxon>
    </lineage>
</organism>
<reference evidence="2 3" key="1">
    <citation type="submission" date="2019-01" db="EMBL/GenBank/DDBJ databases">
        <authorList>
            <consortium name="Pathogen Informatics"/>
        </authorList>
    </citation>
    <scope>NUCLEOTIDE SEQUENCE [LARGE SCALE GENOMIC DNA]</scope>
    <source>
        <strain evidence="2 3">NCTC10179</strain>
    </source>
</reference>
<keyword evidence="1" id="KW-0812">Transmembrane</keyword>
<dbReference type="KEGG" id="mcou:NCTC10179_00309"/>
<dbReference type="RefSeq" id="WP_036433873.1">
    <property type="nucleotide sequence ID" value="NZ_LR215039.1"/>
</dbReference>
<keyword evidence="1" id="KW-1133">Transmembrane helix</keyword>
<dbReference type="AlphaFoldDB" id="A0A449B6D4"/>
<gene>
    <name evidence="2" type="ORF">NCTC10179_00309</name>
</gene>
<evidence type="ECO:0000256" key="1">
    <source>
        <dbReference type="SAM" id="Phobius"/>
    </source>
</evidence>
<evidence type="ECO:0000313" key="2">
    <source>
        <dbReference type="EMBL" id="VEU76139.1"/>
    </source>
</evidence>
<dbReference type="EMBL" id="LR215039">
    <property type="protein sequence ID" value="VEU76139.1"/>
    <property type="molecule type" value="Genomic_DNA"/>
</dbReference>
<keyword evidence="3" id="KW-1185">Reference proteome</keyword>
<proteinExistence type="predicted"/>